<proteinExistence type="predicted"/>
<gene>
    <name evidence="2" type="ORF">D0Y65_012317</name>
</gene>
<dbReference type="GO" id="GO:0070536">
    <property type="term" value="P:protein K63-linked deubiquitination"/>
    <property type="evidence" value="ECO:0007669"/>
    <property type="project" value="TreeGrafter"/>
</dbReference>
<comment type="caution">
    <text evidence="2">The sequence shown here is derived from an EMBL/GenBank/DDBJ whole genome shotgun (WGS) entry which is preliminary data.</text>
</comment>
<dbReference type="EMBL" id="QZWG01000005">
    <property type="protein sequence ID" value="RZC12478.1"/>
    <property type="molecule type" value="Genomic_DNA"/>
</dbReference>
<protein>
    <submittedName>
        <fullName evidence="1">AMSH-like ubiquitin thioesterase 3 isoform A</fullName>
    </submittedName>
    <submittedName>
        <fullName evidence="2">AMSH-like ubiquitin thioesterase 3 isoform B</fullName>
    </submittedName>
</protein>
<evidence type="ECO:0000313" key="2">
    <source>
        <dbReference type="EMBL" id="RZC12478.1"/>
    </source>
</evidence>
<dbReference type="Gene3D" id="3.40.140.10">
    <property type="entry name" value="Cytidine Deaminase, domain 2"/>
    <property type="match status" value="1"/>
</dbReference>
<dbReference type="PANTHER" id="PTHR12947">
    <property type="entry name" value="AMSH-LIKE PROTEASE"/>
    <property type="match status" value="1"/>
</dbReference>
<sequence>MIHVLRAAFVDLEATVIDEVRCCSRRQLFHPEQGRCRQQLRQRSLHRSVSLPPPNKESLTKHAFLRPNGLWGQWLGPSAEIKVQYRRPGPAKSSHDSGLDATTYQHLHIPVKMMEDFRRLALENTRKNSETCGVLAGSLVRDVVILCASKF</sequence>
<dbReference type="PANTHER" id="PTHR12947:SF18">
    <property type="entry name" value="AMSH-LIKE UBIQUITIN THIOESTERASE 3"/>
    <property type="match status" value="1"/>
</dbReference>
<accession>A0A445KP19</accession>
<dbReference type="GO" id="GO:0071108">
    <property type="term" value="P:protein K48-linked deubiquitination"/>
    <property type="evidence" value="ECO:0007669"/>
    <property type="project" value="TreeGrafter"/>
</dbReference>
<dbReference type="EMBL" id="QZWG01000005">
    <property type="protein sequence ID" value="RZC12477.1"/>
    <property type="molecule type" value="Genomic_DNA"/>
</dbReference>
<dbReference type="Proteomes" id="UP000289340">
    <property type="component" value="Chromosome 5"/>
</dbReference>
<dbReference type="GO" id="GO:0016020">
    <property type="term" value="C:membrane"/>
    <property type="evidence" value="ECO:0007669"/>
    <property type="project" value="TreeGrafter"/>
</dbReference>
<reference evidence="2 3" key="1">
    <citation type="submission" date="2018-09" db="EMBL/GenBank/DDBJ databases">
        <title>A high-quality reference genome of wild soybean provides a powerful tool to mine soybean genomes.</title>
        <authorList>
            <person name="Xie M."/>
            <person name="Chung C.Y.L."/>
            <person name="Li M.-W."/>
            <person name="Wong F.-L."/>
            <person name="Chan T.-F."/>
            <person name="Lam H.-M."/>
        </authorList>
    </citation>
    <scope>NUCLEOTIDE SEQUENCE [LARGE SCALE GENOMIC DNA]</scope>
    <source>
        <strain evidence="3">cv. W05</strain>
        <tissue evidence="2">Hypocotyl of etiolated seedlings</tissue>
    </source>
</reference>
<keyword evidence="3" id="KW-1185">Reference proteome</keyword>
<organism evidence="2 3">
    <name type="scientific">Glycine soja</name>
    <name type="common">Wild soybean</name>
    <dbReference type="NCBI Taxonomy" id="3848"/>
    <lineage>
        <taxon>Eukaryota</taxon>
        <taxon>Viridiplantae</taxon>
        <taxon>Streptophyta</taxon>
        <taxon>Embryophyta</taxon>
        <taxon>Tracheophyta</taxon>
        <taxon>Spermatophyta</taxon>
        <taxon>Magnoliopsida</taxon>
        <taxon>eudicotyledons</taxon>
        <taxon>Gunneridae</taxon>
        <taxon>Pentapetalae</taxon>
        <taxon>rosids</taxon>
        <taxon>fabids</taxon>
        <taxon>Fabales</taxon>
        <taxon>Fabaceae</taxon>
        <taxon>Papilionoideae</taxon>
        <taxon>50 kb inversion clade</taxon>
        <taxon>NPAAA clade</taxon>
        <taxon>indigoferoid/millettioid clade</taxon>
        <taxon>Phaseoleae</taxon>
        <taxon>Glycine</taxon>
        <taxon>Glycine subgen. Soja</taxon>
    </lineage>
</organism>
<dbReference type="GO" id="GO:0005768">
    <property type="term" value="C:endosome"/>
    <property type="evidence" value="ECO:0007669"/>
    <property type="project" value="TreeGrafter"/>
</dbReference>
<dbReference type="AlphaFoldDB" id="A0A445KP19"/>
<evidence type="ECO:0000313" key="3">
    <source>
        <dbReference type="Proteomes" id="UP000289340"/>
    </source>
</evidence>
<evidence type="ECO:0000313" key="1">
    <source>
        <dbReference type="EMBL" id="RZC12477.1"/>
    </source>
</evidence>
<name>A0A445KP19_GLYSO</name>